<dbReference type="Pfam" id="PF08276">
    <property type="entry name" value="PAN_2"/>
    <property type="match status" value="1"/>
</dbReference>
<accession>A0A164SJM1</accession>
<evidence type="ECO:0000313" key="4">
    <source>
        <dbReference type="EMBL" id="KZM86196.1"/>
    </source>
</evidence>
<dbReference type="Gramene" id="KZM86196">
    <property type="protein sequence ID" value="KZM86196"/>
    <property type="gene ID" value="DCAR_023330"/>
</dbReference>
<dbReference type="Pfam" id="PF11883">
    <property type="entry name" value="DUF3403"/>
    <property type="match status" value="1"/>
</dbReference>
<organism evidence="4">
    <name type="scientific">Daucus carota subsp. sativus</name>
    <name type="common">Carrot</name>
    <dbReference type="NCBI Taxonomy" id="79200"/>
    <lineage>
        <taxon>Eukaryota</taxon>
        <taxon>Viridiplantae</taxon>
        <taxon>Streptophyta</taxon>
        <taxon>Embryophyta</taxon>
        <taxon>Tracheophyta</taxon>
        <taxon>Spermatophyta</taxon>
        <taxon>Magnoliopsida</taxon>
        <taxon>eudicotyledons</taxon>
        <taxon>Gunneridae</taxon>
        <taxon>Pentapetalae</taxon>
        <taxon>asterids</taxon>
        <taxon>campanulids</taxon>
        <taxon>Apiales</taxon>
        <taxon>Apiaceae</taxon>
        <taxon>Apioideae</taxon>
        <taxon>Scandiceae</taxon>
        <taxon>Daucinae</taxon>
        <taxon>Daucus</taxon>
        <taxon>Daucus sect. Daucus</taxon>
    </lineage>
</organism>
<dbReference type="CDD" id="cd01098">
    <property type="entry name" value="PAN_AP_plant"/>
    <property type="match status" value="1"/>
</dbReference>
<sequence>MVWEASDWSGGCIRKNLQDCSTDGFVKYTGVKLPDTQHSWYDMRISLHECGRVCLQNCSCSAYANADTRSGGSGCILWFSDLIDFVGYKEHGQDIYVRMPASEIGEWDGRRSRGQRHIWIPGVLAWKCYNEDRLVELIDELILESSKQMEVFRVILIGLLCVQEDPIDRPVMSEVVQMLSSNTTLPHPKKPGFFIERRLHETEHLLSNPNFSSGNQMTVTSIVPRE</sequence>
<dbReference type="SMART" id="SM00473">
    <property type="entry name" value="PAN_AP"/>
    <property type="match status" value="1"/>
</dbReference>
<evidence type="ECO:0000256" key="1">
    <source>
        <dbReference type="ARBA" id="ARBA00022553"/>
    </source>
</evidence>
<keyword evidence="1" id="KW-0597">Phosphoprotein</keyword>
<dbReference type="OMA" id="MRISLHE"/>
<dbReference type="PANTHER" id="PTHR32444">
    <property type="entry name" value="BULB-TYPE LECTIN DOMAIN-CONTAINING PROTEIN"/>
    <property type="match status" value="1"/>
</dbReference>
<dbReference type="AlphaFoldDB" id="A0A164SJM1"/>
<comment type="caution">
    <text evidence="4">The sequence shown here is derived from an EMBL/GenBank/DDBJ whole genome shotgun (WGS) entry which is preliminary data.</text>
</comment>
<reference evidence="4" key="1">
    <citation type="journal article" date="2016" name="Nat. Genet.">
        <title>A high-quality carrot genome assembly provides new insights into carotenoid accumulation and asterid genome evolution.</title>
        <authorList>
            <person name="Iorizzo M."/>
            <person name="Ellison S."/>
            <person name="Senalik D."/>
            <person name="Zeng P."/>
            <person name="Satapoomin P."/>
            <person name="Huang J."/>
            <person name="Bowman M."/>
            <person name="Iovene M."/>
            <person name="Sanseverino W."/>
            <person name="Cavagnaro P."/>
            <person name="Yildiz M."/>
            <person name="Macko-Podgorni A."/>
            <person name="Moranska E."/>
            <person name="Grzebelus E."/>
            <person name="Grzebelus D."/>
            <person name="Ashrafi H."/>
            <person name="Zheng Z."/>
            <person name="Cheng S."/>
            <person name="Spooner D."/>
            <person name="Van Deynze A."/>
            <person name="Simon P."/>
        </authorList>
    </citation>
    <scope>NUCLEOTIDE SEQUENCE [LARGE SCALE GENOMIC DNA]</scope>
    <source>
        <tissue evidence="4">Leaf</tissue>
    </source>
</reference>
<gene>
    <name evidence="4" type="ORF">DCAR_023330</name>
</gene>
<dbReference type="Gene3D" id="1.10.510.10">
    <property type="entry name" value="Transferase(Phosphotransferase) domain 1"/>
    <property type="match status" value="1"/>
</dbReference>
<dbReference type="GO" id="GO:0004674">
    <property type="term" value="F:protein serine/threonine kinase activity"/>
    <property type="evidence" value="ECO:0007669"/>
    <property type="project" value="InterPro"/>
</dbReference>
<protein>
    <recommendedName>
        <fullName evidence="3">Apple domain-containing protein</fullName>
    </recommendedName>
</protein>
<name>A0A164SJM1_DAUCS</name>
<dbReference type="Gene3D" id="3.50.4.10">
    <property type="entry name" value="Hepatocyte Growth Factor"/>
    <property type="match status" value="1"/>
</dbReference>
<keyword evidence="2" id="KW-0675">Receptor</keyword>
<dbReference type="InterPro" id="IPR003609">
    <property type="entry name" value="Pan_app"/>
</dbReference>
<evidence type="ECO:0000259" key="3">
    <source>
        <dbReference type="PROSITE" id="PS50948"/>
    </source>
</evidence>
<dbReference type="FunFam" id="3.50.4.10:FF:000002">
    <property type="entry name" value="G-type lectin S-receptor-like serine/threonine-protein kinase"/>
    <property type="match status" value="1"/>
</dbReference>
<dbReference type="EMBL" id="LNRQ01000007">
    <property type="protein sequence ID" value="KZM86196.1"/>
    <property type="molecule type" value="Genomic_DNA"/>
</dbReference>
<evidence type="ECO:0000256" key="2">
    <source>
        <dbReference type="ARBA" id="ARBA00023170"/>
    </source>
</evidence>
<dbReference type="PROSITE" id="PS50948">
    <property type="entry name" value="PAN"/>
    <property type="match status" value="1"/>
</dbReference>
<feature type="domain" description="Apple" evidence="3">
    <location>
        <begin position="20"/>
        <end position="101"/>
    </location>
</feature>
<dbReference type="InterPro" id="IPR021820">
    <property type="entry name" value="S-locus_recpt_kinase_C"/>
</dbReference>
<proteinExistence type="predicted"/>
<dbReference type="STRING" id="79200.A0A164SJM1"/>
<dbReference type="PANTHER" id="PTHR32444:SF183">
    <property type="entry name" value="APPLE DOMAIN-CONTAINING PROTEIN"/>
    <property type="match status" value="1"/>
</dbReference>